<proteinExistence type="predicted"/>
<evidence type="ECO:0000259" key="4">
    <source>
        <dbReference type="Pfam" id="PF01872"/>
    </source>
</evidence>
<evidence type="ECO:0000256" key="3">
    <source>
        <dbReference type="ARBA" id="ARBA00023002"/>
    </source>
</evidence>
<dbReference type="SUPFAM" id="SSF53597">
    <property type="entry name" value="Dihydrofolate reductase-like"/>
    <property type="match status" value="1"/>
</dbReference>
<reference evidence="5 6" key="1">
    <citation type="journal article" date="2015" name="Genome Announc.">
        <title>Expanding the biotechnology potential of lactobacilli through comparative genomics of 213 strains and associated genera.</title>
        <authorList>
            <person name="Sun Z."/>
            <person name="Harris H.M."/>
            <person name="McCann A."/>
            <person name="Guo C."/>
            <person name="Argimon S."/>
            <person name="Zhang W."/>
            <person name="Yang X."/>
            <person name="Jeffery I.B."/>
            <person name="Cooney J.C."/>
            <person name="Kagawa T.F."/>
            <person name="Liu W."/>
            <person name="Song Y."/>
            <person name="Salvetti E."/>
            <person name="Wrobel A."/>
            <person name="Rasinkangas P."/>
            <person name="Parkhill J."/>
            <person name="Rea M.C."/>
            <person name="O'Sullivan O."/>
            <person name="Ritari J."/>
            <person name="Douillard F.P."/>
            <person name="Paul Ross R."/>
            <person name="Yang R."/>
            <person name="Briner A.E."/>
            <person name="Felis G.E."/>
            <person name="de Vos W.M."/>
            <person name="Barrangou R."/>
            <person name="Klaenhammer T.R."/>
            <person name="Caufield P.W."/>
            <person name="Cui Y."/>
            <person name="Zhang H."/>
            <person name="O'Toole P.W."/>
        </authorList>
    </citation>
    <scope>NUCLEOTIDE SEQUENCE [LARGE SCALE GENOMIC DNA]</scope>
    <source>
        <strain evidence="5 6">DSM 16761</strain>
    </source>
</reference>
<dbReference type="Pfam" id="PF01872">
    <property type="entry name" value="RibD_C"/>
    <property type="match status" value="1"/>
</dbReference>
<evidence type="ECO:0000313" key="5">
    <source>
        <dbReference type="EMBL" id="KRM02932.1"/>
    </source>
</evidence>
<dbReference type="InterPro" id="IPR002734">
    <property type="entry name" value="RibDG_C"/>
</dbReference>
<dbReference type="InterPro" id="IPR050765">
    <property type="entry name" value="Riboflavin_Biosynth_HTPR"/>
</dbReference>
<evidence type="ECO:0000313" key="6">
    <source>
        <dbReference type="Proteomes" id="UP000051307"/>
    </source>
</evidence>
<protein>
    <submittedName>
        <fullName evidence="5">Deaminase-reductase domain protein</fullName>
    </submittedName>
</protein>
<dbReference type="PATRIC" id="fig|1423767.3.peg.1366"/>
<dbReference type="EMBL" id="AZFU01000034">
    <property type="protein sequence ID" value="KRM02932.1"/>
    <property type="molecule type" value="Genomic_DNA"/>
</dbReference>
<comment type="caution">
    <text evidence="5">The sequence shown here is derived from an EMBL/GenBank/DDBJ whole genome shotgun (WGS) entry which is preliminary data.</text>
</comment>
<dbReference type="Proteomes" id="UP000051307">
    <property type="component" value="Unassembled WGS sequence"/>
</dbReference>
<evidence type="ECO:0000256" key="2">
    <source>
        <dbReference type="ARBA" id="ARBA00022857"/>
    </source>
</evidence>
<organism evidence="5 6">
    <name type="scientific">Lactobacillus kitasatonis DSM 16761 = JCM 1039</name>
    <dbReference type="NCBI Taxonomy" id="1423767"/>
    <lineage>
        <taxon>Bacteria</taxon>
        <taxon>Bacillati</taxon>
        <taxon>Bacillota</taxon>
        <taxon>Bacilli</taxon>
        <taxon>Lactobacillales</taxon>
        <taxon>Lactobacillaceae</taxon>
        <taxon>Lactobacillus</taxon>
    </lineage>
</organism>
<dbReference type="eggNOG" id="COG1985">
    <property type="taxonomic scope" value="Bacteria"/>
</dbReference>
<accession>A0A0R1VH01</accession>
<dbReference type="AlphaFoldDB" id="A0A0R1VH01"/>
<name>A0A0R1VH01_9LACO</name>
<evidence type="ECO:0000256" key="1">
    <source>
        <dbReference type="ARBA" id="ARBA00005104"/>
    </source>
</evidence>
<keyword evidence="3" id="KW-0560">Oxidoreductase</keyword>
<sequence length="117" mass="12494">MTSEDVSKEYIDYLNGHNISWIAAGKEHVDLKRAMEVLADEFGIKCLALVGGGKINGSFLKAGLVDEINLLIGPGVDGRIGQPAVFDGLTSGASTPLTLKSVKSYPDGAVWLRYLTK</sequence>
<gene>
    <name evidence="5" type="ORF">FC59_GL001315</name>
</gene>
<dbReference type="Gene3D" id="3.40.430.10">
    <property type="entry name" value="Dihydrofolate Reductase, subunit A"/>
    <property type="match status" value="1"/>
</dbReference>
<dbReference type="GO" id="GO:0008703">
    <property type="term" value="F:5-amino-6-(5-phosphoribosylamino)uracil reductase activity"/>
    <property type="evidence" value="ECO:0007669"/>
    <property type="project" value="InterPro"/>
</dbReference>
<comment type="pathway">
    <text evidence="1">Cofactor biosynthesis; riboflavin biosynthesis.</text>
</comment>
<dbReference type="PANTHER" id="PTHR38011:SF7">
    <property type="entry name" value="2,5-DIAMINO-6-RIBOSYLAMINO-4(3H)-PYRIMIDINONE 5'-PHOSPHATE REDUCTASE"/>
    <property type="match status" value="1"/>
</dbReference>
<keyword evidence="2" id="KW-0521">NADP</keyword>
<dbReference type="InterPro" id="IPR024072">
    <property type="entry name" value="DHFR-like_dom_sf"/>
</dbReference>
<dbReference type="PANTHER" id="PTHR38011">
    <property type="entry name" value="DIHYDROFOLATE REDUCTASE FAMILY PROTEIN (AFU_ORTHOLOGUE AFUA_8G06820)"/>
    <property type="match status" value="1"/>
</dbReference>
<dbReference type="GO" id="GO:0009231">
    <property type="term" value="P:riboflavin biosynthetic process"/>
    <property type="evidence" value="ECO:0007669"/>
    <property type="project" value="InterPro"/>
</dbReference>
<feature type="domain" description="Bacterial bifunctional deaminase-reductase C-terminal" evidence="4">
    <location>
        <begin position="2"/>
        <end position="109"/>
    </location>
</feature>